<sequence>MSHLSSALTRRRFLSSVAVASVPLMSGATFGETSTVSSTDFLTDLRKRCYQYFIDAADPSTGLVSDRGMRDGSGFSEHASSASCGFGLAAYAIAPASGLESFESARERSRTMLRSLVDLAQHHNGFVYHFISRTDGDRRMNSEASTVDTALMLAGVICCETTFGDDIEIKNLCQELIGRTNWQSMLGEGNCLHMGWTPEQGLLPYQWDRFSELTILVLMAIGAPNHAIDPSAWKAWKRDRLLVHHGESFLSYPPLFVHQYPMAFFDFRNVRSPSGRSYWKNSITAHHAQIEFLSRLADRFPQDLGHYGEQLWGITSSDSVSGYRDWGGPYEDNRFEPDRGIDGTIVPSASAGGLAIVPELAVSTLEHQRDQFGDQIYGRYGFANAFNPATGWVSRDVIGIDTGISLLMAENLRSGGVWSAFMKHPLPQRAFRLAGFTPA</sequence>
<comment type="caution">
    <text evidence="3">The sequence shown here is derived from an EMBL/GenBank/DDBJ whole genome shotgun (WGS) entry which is preliminary data.</text>
</comment>
<keyword evidence="4" id="KW-1185">Reference proteome</keyword>
<dbReference type="EMBL" id="JAMQBK010000046">
    <property type="protein sequence ID" value="MCM2372411.1"/>
    <property type="molecule type" value="Genomic_DNA"/>
</dbReference>
<dbReference type="PIRSF" id="PIRSF028431">
    <property type="entry name" value="UCP028431"/>
    <property type="match status" value="1"/>
</dbReference>
<proteinExistence type="predicted"/>
<feature type="signal peptide" evidence="1">
    <location>
        <begin position="1"/>
        <end position="20"/>
    </location>
</feature>
<dbReference type="InterPro" id="IPR019282">
    <property type="entry name" value="Glycoamylase-like_cons_dom"/>
</dbReference>
<organism evidence="3 4">
    <name type="scientific">Aporhodopirellula aestuarii</name>
    <dbReference type="NCBI Taxonomy" id="2950107"/>
    <lineage>
        <taxon>Bacteria</taxon>
        <taxon>Pseudomonadati</taxon>
        <taxon>Planctomycetota</taxon>
        <taxon>Planctomycetia</taxon>
        <taxon>Pirellulales</taxon>
        <taxon>Pirellulaceae</taxon>
        <taxon>Aporhodopirellula</taxon>
    </lineage>
</organism>
<dbReference type="InterPro" id="IPR016883">
    <property type="entry name" value="UCP028431"/>
</dbReference>
<evidence type="ECO:0000259" key="2">
    <source>
        <dbReference type="Pfam" id="PF10091"/>
    </source>
</evidence>
<dbReference type="Proteomes" id="UP001202961">
    <property type="component" value="Unassembled WGS sequence"/>
</dbReference>
<protein>
    <recommendedName>
        <fullName evidence="2">Glycoamylase-like domain-containing protein</fullName>
    </recommendedName>
</protein>
<dbReference type="Pfam" id="PF10091">
    <property type="entry name" value="Glycoamylase"/>
    <property type="match status" value="1"/>
</dbReference>
<dbReference type="Gene3D" id="1.50.10.140">
    <property type="match status" value="1"/>
</dbReference>
<evidence type="ECO:0000313" key="3">
    <source>
        <dbReference type="EMBL" id="MCM2372411.1"/>
    </source>
</evidence>
<feature type="domain" description="Glycoamylase-like" evidence="2">
    <location>
        <begin position="204"/>
        <end position="425"/>
    </location>
</feature>
<feature type="chain" id="PRO_5046780782" description="Glycoamylase-like domain-containing protein" evidence="1">
    <location>
        <begin position="21"/>
        <end position="439"/>
    </location>
</feature>
<gene>
    <name evidence="3" type="ORF">NB063_17520</name>
</gene>
<name>A0ABT0U6E3_9BACT</name>
<reference evidence="3 4" key="1">
    <citation type="journal article" date="2022" name="Syst. Appl. Microbiol.">
        <title>Rhodopirellula aestuarii sp. nov., a novel member of the genus Rhodopirellula isolated from brackish sediments collected in the Tagus River estuary, Portugal.</title>
        <authorList>
            <person name="Vitorino I.R."/>
            <person name="Klimek D."/>
            <person name="Calusinska M."/>
            <person name="Lobo-da-Cunha A."/>
            <person name="Vasconcelos V."/>
            <person name="Lage O.M."/>
        </authorList>
    </citation>
    <scope>NUCLEOTIDE SEQUENCE [LARGE SCALE GENOMIC DNA]</scope>
    <source>
        <strain evidence="3 4">ICT_H3.1</strain>
    </source>
</reference>
<accession>A0ABT0U6E3</accession>
<evidence type="ECO:0000313" key="4">
    <source>
        <dbReference type="Proteomes" id="UP001202961"/>
    </source>
</evidence>
<keyword evidence="1" id="KW-0732">Signal</keyword>
<evidence type="ECO:0000256" key="1">
    <source>
        <dbReference type="SAM" id="SignalP"/>
    </source>
</evidence>
<dbReference type="RefSeq" id="WP_250930043.1">
    <property type="nucleotide sequence ID" value="NZ_JAMQBK010000046.1"/>
</dbReference>